<evidence type="ECO:0000256" key="2">
    <source>
        <dbReference type="SAM" id="Phobius"/>
    </source>
</evidence>
<name>A0A1M5XGX3_9CLOT</name>
<gene>
    <name evidence="3" type="ORF">SAMN02745196_02242</name>
</gene>
<organism evidence="3 4">
    <name type="scientific">Clostridium collagenovorans DSM 3089</name>
    <dbReference type="NCBI Taxonomy" id="1121306"/>
    <lineage>
        <taxon>Bacteria</taxon>
        <taxon>Bacillati</taxon>
        <taxon>Bacillota</taxon>
        <taxon>Clostridia</taxon>
        <taxon>Eubacteriales</taxon>
        <taxon>Clostridiaceae</taxon>
        <taxon>Clostridium</taxon>
    </lineage>
</organism>
<keyword evidence="2" id="KW-0472">Membrane</keyword>
<evidence type="ECO:0000313" key="3">
    <source>
        <dbReference type="EMBL" id="SHH99061.1"/>
    </source>
</evidence>
<dbReference type="AlphaFoldDB" id="A0A1M5XGX3"/>
<dbReference type="EMBL" id="FQXP01000008">
    <property type="protein sequence ID" value="SHH99061.1"/>
    <property type="molecule type" value="Genomic_DNA"/>
</dbReference>
<reference evidence="3 4" key="1">
    <citation type="submission" date="2016-11" db="EMBL/GenBank/DDBJ databases">
        <authorList>
            <person name="Jaros S."/>
            <person name="Januszkiewicz K."/>
            <person name="Wedrychowicz H."/>
        </authorList>
    </citation>
    <scope>NUCLEOTIDE SEQUENCE [LARGE SCALE GENOMIC DNA]</scope>
    <source>
        <strain evidence="3 4">DSM 3089</strain>
    </source>
</reference>
<accession>A0A1M5XGX3</accession>
<proteinExistence type="predicted"/>
<protein>
    <submittedName>
        <fullName evidence="3">Alternate signal-mediated exported protein, CPF_0494 family</fullName>
    </submittedName>
</protein>
<dbReference type="InterPro" id="IPR022121">
    <property type="entry name" value="Peptidase_M73_camelysin"/>
</dbReference>
<keyword evidence="4" id="KW-1185">Reference proteome</keyword>
<keyword evidence="2" id="KW-0812">Transmembrane</keyword>
<dbReference type="Pfam" id="PF12389">
    <property type="entry name" value="Peptidase_M73"/>
    <property type="match status" value="1"/>
</dbReference>
<dbReference type="OrthoDB" id="2063096at2"/>
<evidence type="ECO:0000313" key="4">
    <source>
        <dbReference type="Proteomes" id="UP000184526"/>
    </source>
</evidence>
<dbReference type="STRING" id="1121306.SAMN02745196_02242"/>
<feature type="region of interest" description="Disordered" evidence="1">
    <location>
        <begin position="68"/>
        <end position="87"/>
    </location>
</feature>
<dbReference type="NCBIfam" id="TIGR04088">
    <property type="entry name" value="cognate_SipW"/>
    <property type="match status" value="1"/>
</dbReference>
<evidence type="ECO:0000256" key="1">
    <source>
        <dbReference type="SAM" id="MobiDB-lite"/>
    </source>
</evidence>
<sequence length="192" mass="21428">MRNQEGRRQSRRRERRRKNSLSKIVALCLVSALSVGLTYAYLTDKQTVTNTLTVGDVKVSIEEPEWSKPGANHEIAPGTTVSKDPKVTNTGKNPCWVRIKLHYDENILELIGVDNIGWKKDADGYYYYNEVVPVGGETSSLFTEVKMKETVKEESITEGKVNLIVNAEAVQANGFGTYKEAFKAAESELITP</sequence>
<dbReference type="RefSeq" id="WP_072832103.1">
    <property type="nucleotide sequence ID" value="NZ_FQXP01000008.1"/>
</dbReference>
<dbReference type="Proteomes" id="UP000184526">
    <property type="component" value="Unassembled WGS sequence"/>
</dbReference>
<dbReference type="InterPro" id="IPR023833">
    <property type="entry name" value="Signal_pept_SipW-depend-type"/>
</dbReference>
<feature type="transmembrane region" description="Helical" evidence="2">
    <location>
        <begin position="21"/>
        <end position="42"/>
    </location>
</feature>
<keyword evidence="2" id="KW-1133">Transmembrane helix</keyword>